<evidence type="ECO:0000313" key="1">
    <source>
        <dbReference type="EMBL" id="RBP73339.1"/>
    </source>
</evidence>
<dbReference type="EMBL" id="QNSA01000006">
    <property type="protein sequence ID" value="RBP73339.1"/>
    <property type="molecule type" value="Genomic_DNA"/>
</dbReference>
<dbReference type="Proteomes" id="UP000253065">
    <property type="component" value="Unassembled WGS sequence"/>
</dbReference>
<protein>
    <recommendedName>
        <fullName evidence="5">TIR domain-containing protein</fullName>
    </recommendedName>
</protein>
<sequence>MEIEIFISKGGDESTAQRAFVDAVIDALKTAGIKSRIMYENEWSHEQPLKVIKKTIGECDGLLVIAYTRSEFEKGKELRSNKEKELNNIKLPTTWTHIEGAIAYTYELPIWILAESGLKSEGLIEKGYDWNVYWSELDVEEVKSDKFRGYLQSWKQAMEERKLSMPSSNPDVDLSKLSIGKLLSMISLPQLGKLIGVIVTVLTLVASGSYKLGAGKWPWQEEPNNQMQQTQKTRG</sequence>
<dbReference type="EMBL" id="QPJB01000006">
    <property type="protein sequence ID" value="RCW34159.1"/>
    <property type="molecule type" value="Genomic_DNA"/>
</dbReference>
<organism evidence="2 3">
    <name type="scientific">Marinobacter nauticus</name>
    <name type="common">Marinobacter hydrocarbonoclasticus</name>
    <name type="synonym">Marinobacter aquaeolei</name>
    <dbReference type="NCBI Taxonomy" id="2743"/>
    <lineage>
        <taxon>Bacteria</taxon>
        <taxon>Pseudomonadati</taxon>
        <taxon>Pseudomonadota</taxon>
        <taxon>Gammaproteobacteria</taxon>
        <taxon>Pseudomonadales</taxon>
        <taxon>Marinobacteraceae</taxon>
        <taxon>Marinobacter</taxon>
    </lineage>
</organism>
<evidence type="ECO:0000313" key="3">
    <source>
        <dbReference type="Proteomes" id="UP000252795"/>
    </source>
</evidence>
<accession>A0A368UZD0</accession>
<gene>
    <name evidence="2" type="ORF">DET51_106199</name>
    <name evidence="1" type="ORF">DET64_106198</name>
</gene>
<dbReference type="AlphaFoldDB" id="A0A368UZD0"/>
<reference evidence="2 3" key="1">
    <citation type="submission" date="2018-07" db="EMBL/GenBank/DDBJ databases">
        <title>Freshwater and sediment microbial communities from various areas in North America, analyzing microbe dynamics in response to fracking.</title>
        <authorList>
            <person name="Lamendella R."/>
        </authorList>
    </citation>
    <scope>NUCLEOTIDE SEQUENCE [LARGE SCALE GENOMIC DNA]</scope>
    <source>
        <strain evidence="2 3">114E</strain>
        <strain evidence="1 4">114E_o</strain>
    </source>
</reference>
<keyword evidence="4" id="KW-1185">Reference proteome</keyword>
<proteinExistence type="predicted"/>
<evidence type="ECO:0000313" key="2">
    <source>
        <dbReference type="EMBL" id="RCW34159.1"/>
    </source>
</evidence>
<dbReference type="RefSeq" id="WP_113879879.1">
    <property type="nucleotide sequence ID" value="NZ_QNSA01000006.1"/>
</dbReference>
<dbReference type="Proteomes" id="UP000252795">
    <property type="component" value="Unassembled WGS sequence"/>
</dbReference>
<evidence type="ECO:0008006" key="5">
    <source>
        <dbReference type="Google" id="ProtNLM"/>
    </source>
</evidence>
<name>A0A368UZD0_MARNT</name>
<evidence type="ECO:0000313" key="4">
    <source>
        <dbReference type="Proteomes" id="UP000253065"/>
    </source>
</evidence>
<comment type="caution">
    <text evidence="2">The sequence shown here is derived from an EMBL/GenBank/DDBJ whole genome shotgun (WGS) entry which is preliminary data.</text>
</comment>